<evidence type="ECO:0000313" key="8">
    <source>
        <dbReference type="Proteomes" id="UP001620626"/>
    </source>
</evidence>
<evidence type="ECO:0000256" key="3">
    <source>
        <dbReference type="ARBA" id="ARBA00022806"/>
    </source>
</evidence>
<protein>
    <recommendedName>
        <fullName evidence="6">ATP-dependent RNA helicase Ski2/MTR4 C-terminal domain-containing protein</fullName>
    </recommendedName>
</protein>
<accession>A0ABD2JWA7</accession>
<keyword evidence="2" id="KW-0378">Hydrolase</keyword>
<organism evidence="7 8">
    <name type="scientific">Heterodera trifolii</name>
    <dbReference type="NCBI Taxonomy" id="157864"/>
    <lineage>
        <taxon>Eukaryota</taxon>
        <taxon>Metazoa</taxon>
        <taxon>Ecdysozoa</taxon>
        <taxon>Nematoda</taxon>
        <taxon>Chromadorea</taxon>
        <taxon>Rhabditida</taxon>
        <taxon>Tylenchina</taxon>
        <taxon>Tylenchomorpha</taxon>
        <taxon>Tylenchoidea</taxon>
        <taxon>Heteroderidae</taxon>
        <taxon>Heteroderinae</taxon>
        <taxon>Heterodera</taxon>
    </lineage>
</organism>
<reference evidence="7 8" key="1">
    <citation type="submission" date="2024-10" db="EMBL/GenBank/DDBJ databases">
        <authorList>
            <person name="Kim D."/>
        </authorList>
    </citation>
    <scope>NUCLEOTIDE SEQUENCE [LARGE SCALE GENOMIC DNA]</scope>
    <source>
        <strain evidence="7">BH-2024</strain>
    </source>
</reference>
<dbReference type="Proteomes" id="UP001620626">
    <property type="component" value="Unassembled WGS sequence"/>
</dbReference>
<keyword evidence="4" id="KW-0067">ATP-binding</keyword>
<dbReference type="Pfam" id="PF08148">
    <property type="entry name" value="DSHCT"/>
    <property type="match status" value="1"/>
</dbReference>
<name>A0ABD2JWA7_9BILA</name>
<evidence type="ECO:0000313" key="7">
    <source>
        <dbReference type="EMBL" id="KAL3094921.1"/>
    </source>
</evidence>
<dbReference type="GO" id="GO:0003724">
    <property type="term" value="F:RNA helicase activity"/>
    <property type="evidence" value="ECO:0007669"/>
    <property type="project" value="UniProtKB-EC"/>
</dbReference>
<dbReference type="Gene3D" id="1.10.3380.30">
    <property type="match status" value="1"/>
</dbReference>
<dbReference type="EMBL" id="JBICBT010000888">
    <property type="protein sequence ID" value="KAL3094921.1"/>
    <property type="molecule type" value="Genomic_DNA"/>
</dbReference>
<keyword evidence="3" id="KW-0347">Helicase</keyword>
<comment type="caution">
    <text evidence="7">The sequence shown here is derived from an EMBL/GenBank/DDBJ whole genome shotgun (WGS) entry which is preliminary data.</text>
</comment>
<keyword evidence="1" id="KW-0547">Nucleotide-binding</keyword>
<evidence type="ECO:0000256" key="5">
    <source>
        <dbReference type="ARBA" id="ARBA00047984"/>
    </source>
</evidence>
<gene>
    <name evidence="7" type="ORF">niasHT_024835</name>
</gene>
<evidence type="ECO:0000256" key="4">
    <source>
        <dbReference type="ARBA" id="ARBA00022840"/>
    </source>
</evidence>
<evidence type="ECO:0000256" key="1">
    <source>
        <dbReference type="ARBA" id="ARBA00022741"/>
    </source>
</evidence>
<sequence>MTKRMANFSPPTDNTIPKKFLSDLDQLQIPKEIDTDNSIPDYAKLLIKQLHSLLSTASTLIHYQVVVVDAVEEERRLRTVVVTNVPECKSDKATERAQEDRAIVGQILNATDVDQAPIVFRVGKRMDGRPRPLKMEFPSKHAARHVIRMRGKVQALNGLHNVRVRESMTKEQLSERRKLIEECGKKRQADNGDWELLITELILDNKFEQRSAAQTAAMLSSITCQFEAKNQNNAYGSGGGGGGGRFQRDNAPTAVAAAALADHQQQQQQNERVPERMDKALLRGYQKKKIGAVKGLEHDVIAAANRIDAVQRQYGVANSPVVDELKFGLMEVVHQWATGMEFADIMRLTDAQEGIIVRCIQRLDEVCKDVRKAARIVGDPALFEKMGETSAAIRRDIVFAASLYTTEEE</sequence>
<dbReference type="InterPro" id="IPR012961">
    <property type="entry name" value="Ski2/MTR4_C"/>
</dbReference>
<comment type="catalytic activity">
    <reaction evidence="5">
        <text>ATP + H2O = ADP + phosphate + H(+)</text>
        <dbReference type="Rhea" id="RHEA:13065"/>
        <dbReference type="ChEBI" id="CHEBI:15377"/>
        <dbReference type="ChEBI" id="CHEBI:15378"/>
        <dbReference type="ChEBI" id="CHEBI:30616"/>
        <dbReference type="ChEBI" id="CHEBI:43474"/>
        <dbReference type="ChEBI" id="CHEBI:456216"/>
        <dbReference type="EC" id="3.6.4.13"/>
    </reaction>
</comment>
<dbReference type="GO" id="GO:0005524">
    <property type="term" value="F:ATP binding"/>
    <property type="evidence" value="ECO:0007669"/>
    <property type="project" value="UniProtKB-KW"/>
</dbReference>
<feature type="domain" description="ATP-dependent RNA helicase Ski2/MTR4 C-terminal" evidence="6">
    <location>
        <begin position="187"/>
        <end position="405"/>
    </location>
</feature>
<evidence type="ECO:0000259" key="6">
    <source>
        <dbReference type="SMART" id="SM01142"/>
    </source>
</evidence>
<dbReference type="AlphaFoldDB" id="A0ABD2JWA7"/>
<evidence type="ECO:0000256" key="2">
    <source>
        <dbReference type="ARBA" id="ARBA00022801"/>
    </source>
</evidence>
<proteinExistence type="predicted"/>
<keyword evidence="8" id="KW-1185">Reference proteome</keyword>
<dbReference type="PANTHER" id="PTHR12131">
    <property type="entry name" value="ATP-DEPENDENT RNA AND DNA HELICASE"/>
    <property type="match status" value="1"/>
</dbReference>
<dbReference type="GO" id="GO:0016787">
    <property type="term" value="F:hydrolase activity"/>
    <property type="evidence" value="ECO:0007669"/>
    <property type="project" value="UniProtKB-KW"/>
</dbReference>
<dbReference type="SMART" id="SM01142">
    <property type="entry name" value="DSHCT"/>
    <property type="match status" value="1"/>
</dbReference>
<dbReference type="PANTHER" id="PTHR12131:SF1">
    <property type="entry name" value="ATP-DEPENDENT RNA HELICASE SUPV3L1, MITOCHONDRIAL-RELATED"/>
    <property type="match status" value="1"/>
</dbReference>
<dbReference type="InterPro" id="IPR050699">
    <property type="entry name" value="RNA-DNA_Helicase"/>
</dbReference>